<dbReference type="PANTHER" id="PTHR36978">
    <property type="entry name" value="P-LOOP CONTAINING NUCLEOTIDE TRIPHOSPHATE HYDROLASE"/>
    <property type="match status" value="1"/>
</dbReference>
<organism evidence="2 3">
    <name type="scientific">Calocera viscosa (strain TUFC12733)</name>
    <dbReference type="NCBI Taxonomy" id="1330018"/>
    <lineage>
        <taxon>Eukaryota</taxon>
        <taxon>Fungi</taxon>
        <taxon>Dikarya</taxon>
        <taxon>Basidiomycota</taxon>
        <taxon>Agaricomycotina</taxon>
        <taxon>Dacrymycetes</taxon>
        <taxon>Dacrymycetales</taxon>
        <taxon>Dacrymycetaceae</taxon>
        <taxon>Calocera</taxon>
    </lineage>
</organism>
<dbReference type="InterPro" id="IPR027417">
    <property type="entry name" value="P-loop_NTPase"/>
</dbReference>
<dbReference type="STRING" id="1330018.A0A167NI80"/>
<dbReference type="EMBL" id="KV417278">
    <property type="protein sequence ID" value="KZO97742.1"/>
    <property type="molecule type" value="Genomic_DNA"/>
</dbReference>
<protein>
    <submittedName>
        <fullName evidence="2">Uncharacterized protein</fullName>
    </submittedName>
</protein>
<dbReference type="Proteomes" id="UP000076738">
    <property type="component" value="Unassembled WGS sequence"/>
</dbReference>
<proteinExistence type="predicted"/>
<sequence length="148" mass="16926">MLTTFHGFAIWPVRYLRLQLLVGGDVMKSKVLPVLGPITGPEWYDKHNNWVRSIVPKDQLLEFNVKEGWRPLCCFLEVPIPDVPFPRTNETAEFHRYVRDARCLGLAVWASCALGIGGAWYGMEKCGGWKYLAYGMEVIWEHGRAMLA</sequence>
<dbReference type="AlphaFoldDB" id="A0A167NI80"/>
<dbReference type="PANTHER" id="PTHR36978:SF4">
    <property type="entry name" value="P-LOOP CONTAINING NUCLEOSIDE TRIPHOSPHATE HYDROLASE PROTEIN"/>
    <property type="match status" value="1"/>
</dbReference>
<evidence type="ECO:0000256" key="1">
    <source>
        <dbReference type="SAM" id="Phobius"/>
    </source>
</evidence>
<accession>A0A167NI80</accession>
<keyword evidence="1" id="KW-1133">Transmembrane helix</keyword>
<dbReference type="OrthoDB" id="2832083at2759"/>
<keyword evidence="1" id="KW-0812">Transmembrane</keyword>
<evidence type="ECO:0000313" key="3">
    <source>
        <dbReference type="Proteomes" id="UP000076738"/>
    </source>
</evidence>
<dbReference type="InterPro" id="IPR040632">
    <property type="entry name" value="Sulfotransfer_4"/>
</dbReference>
<reference evidence="2 3" key="1">
    <citation type="journal article" date="2016" name="Mol. Biol. Evol.">
        <title>Comparative Genomics of Early-Diverging Mushroom-Forming Fungi Provides Insights into the Origins of Lignocellulose Decay Capabilities.</title>
        <authorList>
            <person name="Nagy L.G."/>
            <person name="Riley R."/>
            <person name="Tritt A."/>
            <person name="Adam C."/>
            <person name="Daum C."/>
            <person name="Floudas D."/>
            <person name="Sun H."/>
            <person name="Yadav J.S."/>
            <person name="Pangilinan J."/>
            <person name="Larsson K.H."/>
            <person name="Matsuura K."/>
            <person name="Barry K."/>
            <person name="Labutti K."/>
            <person name="Kuo R."/>
            <person name="Ohm R.A."/>
            <person name="Bhattacharya S.S."/>
            <person name="Shirouzu T."/>
            <person name="Yoshinaga Y."/>
            <person name="Martin F.M."/>
            <person name="Grigoriev I.V."/>
            <person name="Hibbett D.S."/>
        </authorList>
    </citation>
    <scope>NUCLEOTIDE SEQUENCE [LARGE SCALE GENOMIC DNA]</scope>
    <source>
        <strain evidence="2 3">TUFC12733</strain>
    </source>
</reference>
<keyword evidence="1" id="KW-0472">Membrane</keyword>
<dbReference type="Pfam" id="PF17784">
    <property type="entry name" value="Sulfotransfer_4"/>
    <property type="match status" value="1"/>
</dbReference>
<dbReference type="Gene3D" id="3.40.50.300">
    <property type="entry name" value="P-loop containing nucleotide triphosphate hydrolases"/>
    <property type="match status" value="1"/>
</dbReference>
<gene>
    <name evidence="2" type="ORF">CALVIDRAFT_59078</name>
</gene>
<keyword evidence="3" id="KW-1185">Reference proteome</keyword>
<feature type="transmembrane region" description="Helical" evidence="1">
    <location>
        <begin position="103"/>
        <end position="123"/>
    </location>
</feature>
<evidence type="ECO:0000313" key="2">
    <source>
        <dbReference type="EMBL" id="KZO97742.1"/>
    </source>
</evidence>
<name>A0A167NI80_CALVF</name>